<gene>
    <name evidence="3" type="ORF">JAAARDRAFT_211072</name>
</gene>
<dbReference type="PANTHER" id="PTHR33840:SF2">
    <property type="entry name" value="TLE1 PHOSPHOLIPASE DOMAIN-CONTAINING PROTEIN"/>
    <property type="match status" value="1"/>
</dbReference>
<evidence type="ECO:0000256" key="1">
    <source>
        <dbReference type="SAM" id="MobiDB-lite"/>
    </source>
</evidence>
<accession>A0A067PCB8</accession>
<sequence>MISPNSLTPPMSPTPIMNFPPLNLNGLVVNGRSSVLASNGTGPTASHTHIANGNHSIDPVPPSRKPRTLCLCFDGTGNKFGLHVSSPVPTHQKPDLTGLIQNSNVVRLFRALKKDNDEEQLAYYQAGIGTYNKRQFRTYTLSYIASALDQAIARQLPDHVKDGYKFLMQNYHHGDRICLFGFSRGAYTARALAGMLYKVGLLPAHNDQQLDFAFSMYSSTDLGSAVTSREFKETFSIDVEVEFLGVWDTVSSVGVIPRVLPYSSSCYGVKVFRHALALDERRARFRPSIWGEPRANEEMLDRPIPDTLRPANVSRDEWVYDPPVDHLDIKEVWFSGCHADIGGGSHVKDENESLSNIALRWMISECKDANVGIQFDDRVLKEFGVESHTAHEANATLLASDQPSALTRLGEKVLRRFAKDDTDAVARIYDQLSTVRWWWPLEVIPTLVTWQNVTGGWMRARIPNFGEGRIIPHRDHKVSVHASVRKRIETEPSYKPMALNWDLINDLRVVEWVS</sequence>
<dbReference type="InterPro" id="IPR018712">
    <property type="entry name" value="Tle1-like_cat"/>
</dbReference>
<evidence type="ECO:0000313" key="3">
    <source>
        <dbReference type="EMBL" id="KDQ51440.1"/>
    </source>
</evidence>
<dbReference type="PANTHER" id="PTHR33840">
    <property type="match status" value="1"/>
</dbReference>
<dbReference type="HOGENOM" id="CLU_005049_5_0_1"/>
<dbReference type="AlphaFoldDB" id="A0A067PCB8"/>
<dbReference type="InterPro" id="IPR029058">
    <property type="entry name" value="AB_hydrolase_fold"/>
</dbReference>
<name>A0A067PCB8_9AGAM</name>
<reference evidence="4" key="1">
    <citation type="journal article" date="2014" name="Proc. Natl. Acad. Sci. U.S.A.">
        <title>Extensive sampling of basidiomycete genomes demonstrates inadequacy of the white-rot/brown-rot paradigm for wood decay fungi.</title>
        <authorList>
            <person name="Riley R."/>
            <person name="Salamov A.A."/>
            <person name="Brown D.W."/>
            <person name="Nagy L.G."/>
            <person name="Floudas D."/>
            <person name="Held B.W."/>
            <person name="Levasseur A."/>
            <person name="Lombard V."/>
            <person name="Morin E."/>
            <person name="Otillar R."/>
            <person name="Lindquist E.A."/>
            <person name="Sun H."/>
            <person name="LaButti K.M."/>
            <person name="Schmutz J."/>
            <person name="Jabbour D."/>
            <person name="Luo H."/>
            <person name="Baker S.E."/>
            <person name="Pisabarro A.G."/>
            <person name="Walton J.D."/>
            <person name="Blanchette R.A."/>
            <person name="Henrissat B."/>
            <person name="Martin F."/>
            <person name="Cullen D."/>
            <person name="Hibbett D.S."/>
            <person name="Grigoriev I.V."/>
        </authorList>
    </citation>
    <scope>NUCLEOTIDE SEQUENCE [LARGE SCALE GENOMIC DNA]</scope>
    <source>
        <strain evidence="4">MUCL 33604</strain>
    </source>
</reference>
<feature type="domain" description="T6SS Phospholipase effector Tle1-like catalytic" evidence="2">
    <location>
        <begin position="67"/>
        <end position="365"/>
    </location>
</feature>
<dbReference type="Proteomes" id="UP000027265">
    <property type="component" value="Unassembled WGS sequence"/>
</dbReference>
<proteinExistence type="predicted"/>
<evidence type="ECO:0000313" key="4">
    <source>
        <dbReference type="Proteomes" id="UP000027265"/>
    </source>
</evidence>
<dbReference type="EMBL" id="KL197748">
    <property type="protein sequence ID" value="KDQ51440.1"/>
    <property type="molecule type" value="Genomic_DNA"/>
</dbReference>
<dbReference type="SUPFAM" id="SSF53474">
    <property type="entry name" value="alpha/beta-Hydrolases"/>
    <property type="match status" value="1"/>
</dbReference>
<dbReference type="Pfam" id="PF09994">
    <property type="entry name" value="T6SS_Tle1-like_cat"/>
    <property type="match status" value="1"/>
</dbReference>
<protein>
    <recommendedName>
        <fullName evidence="2">T6SS Phospholipase effector Tle1-like catalytic domain-containing protein</fullName>
    </recommendedName>
</protein>
<feature type="compositionally biased region" description="Polar residues" evidence="1">
    <location>
        <begin position="38"/>
        <end position="55"/>
    </location>
</feature>
<organism evidence="3 4">
    <name type="scientific">Jaapia argillacea MUCL 33604</name>
    <dbReference type="NCBI Taxonomy" id="933084"/>
    <lineage>
        <taxon>Eukaryota</taxon>
        <taxon>Fungi</taxon>
        <taxon>Dikarya</taxon>
        <taxon>Basidiomycota</taxon>
        <taxon>Agaricomycotina</taxon>
        <taxon>Agaricomycetes</taxon>
        <taxon>Agaricomycetidae</taxon>
        <taxon>Jaapiales</taxon>
        <taxon>Jaapiaceae</taxon>
        <taxon>Jaapia</taxon>
    </lineage>
</organism>
<dbReference type="Gene3D" id="3.40.50.1820">
    <property type="entry name" value="alpha/beta hydrolase"/>
    <property type="match status" value="1"/>
</dbReference>
<dbReference type="OrthoDB" id="3162439at2759"/>
<feature type="region of interest" description="Disordered" evidence="1">
    <location>
        <begin position="38"/>
        <end position="61"/>
    </location>
</feature>
<evidence type="ECO:0000259" key="2">
    <source>
        <dbReference type="Pfam" id="PF09994"/>
    </source>
</evidence>
<dbReference type="InParanoid" id="A0A067PCB8"/>
<keyword evidence="4" id="KW-1185">Reference proteome</keyword>